<proteinExistence type="predicted"/>
<name>A0A395J358_9HELO</name>
<dbReference type="OrthoDB" id="3564781at2759"/>
<reference evidence="1 2" key="1">
    <citation type="submission" date="2018-06" db="EMBL/GenBank/DDBJ databases">
        <title>Genome Sequence of the Brown Rot Fungal Pathogen Monilinia fructigena.</title>
        <authorList>
            <person name="Landi L."/>
            <person name="De Miccolis Angelini R.M."/>
            <person name="Pollastro S."/>
            <person name="Abate D."/>
            <person name="Faretra F."/>
            <person name="Romanazzi G."/>
        </authorList>
    </citation>
    <scope>NUCLEOTIDE SEQUENCE [LARGE SCALE GENOMIC DNA]</scope>
    <source>
        <strain evidence="1 2">Mfrg269</strain>
    </source>
</reference>
<dbReference type="AlphaFoldDB" id="A0A395J358"/>
<dbReference type="Proteomes" id="UP000249056">
    <property type="component" value="Unassembled WGS sequence"/>
</dbReference>
<dbReference type="EMBL" id="QKRW01000011">
    <property type="protein sequence ID" value="RAL65099.1"/>
    <property type="molecule type" value="Genomic_DNA"/>
</dbReference>
<sequence>MAQQVPIAQVHIDTVQEWLESEPSSDNGHPGMFPNNESYFDSLPYSAKVFIFAIQRAGPHPEMAKLCRTRASAALAEAKQNPTREKYDTAIAIYVFTVPCITSDDLSQAEYLSEFEHALQAEWKFFHGSKYFNNIVHYHSKAVDIAKPNHPALGTYVTDLMVFLSRRYDQSKENEDRGKANGHFLWVIELSKNRPLALLMMSNFGDFIRRTVKMEDPLNICLISEAYQPQKEAI</sequence>
<organism evidence="1 2">
    <name type="scientific">Monilinia fructigena</name>
    <dbReference type="NCBI Taxonomy" id="38457"/>
    <lineage>
        <taxon>Eukaryota</taxon>
        <taxon>Fungi</taxon>
        <taxon>Dikarya</taxon>
        <taxon>Ascomycota</taxon>
        <taxon>Pezizomycotina</taxon>
        <taxon>Leotiomycetes</taxon>
        <taxon>Helotiales</taxon>
        <taxon>Sclerotiniaceae</taxon>
        <taxon>Monilinia</taxon>
    </lineage>
</organism>
<protein>
    <submittedName>
        <fullName evidence="1">Uncharacterized protein</fullName>
    </submittedName>
</protein>
<keyword evidence="2" id="KW-1185">Reference proteome</keyword>
<evidence type="ECO:0000313" key="1">
    <source>
        <dbReference type="EMBL" id="RAL65099.1"/>
    </source>
</evidence>
<accession>A0A395J358</accession>
<comment type="caution">
    <text evidence="1">The sequence shown here is derived from an EMBL/GenBank/DDBJ whole genome shotgun (WGS) entry which is preliminary data.</text>
</comment>
<gene>
    <name evidence="1" type="ORF">DID88_001206</name>
</gene>
<evidence type="ECO:0000313" key="2">
    <source>
        <dbReference type="Proteomes" id="UP000249056"/>
    </source>
</evidence>